<dbReference type="WBParaSite" id="PS1159_v2.g18859.t1">
    <property type="protein sequence ID" value="PS1159_v2.g18859.t1"/>
    <property type="gene ID" value="PS1159_v2.g18859"/>
</dbReference>
<reference evidence="2" key="1">
    <citation type="submission" date="2022-11" db="UniProtKB">
        <authorList>
            <consortium name="WormBaseParasite"/>
        </authorList>
    </citation>
    <scope>IDENTIFICATION</scope>
</reference>
<organism evidence="1 2">
    <name type="scientific">Panagrolaimus sp. PS1159</name>
    <dbReference type="NCBI Taxonomy" id="55785"/>
    <lineage>
        <taxon>Eukaryota</taxon>
        <taxon>Metazoa</taxon>
        <taxon>Ecdysozoa</taxon>
        <taxon>Nematoda</taxon>
        <taxon>Chromadorea</taxon>
        <taxon>Rhabditida</taxon>
        <taxon>Tylenchina</taxon>
        <taxon>Panagrolaimomorpha</taxon>
        <taxon>Panagrolaimoidea</taxon>
        <taxon>Panagrolaimidae</taxon>
        <taxon>Panagrolaimus</taxon>
    </lineage>
</organism>
<evidence type="ECO:0000313" key="1">
    <source>
        <dbReference type="Proteomes" id="UP000887580"/>
    </source>
</evidence>
<protein>
    <submittedName>
        <fullName evidence="2">Pre-mRNA splicing factor component Cdc5p/Cef1 C-terminal domain-containing protein</fullName>
    </submittedName>
</protein>
<dbReference type="Proteomes" id="UP000887580">
    <property type="component" value="Unplaced"/>
</dbReference>
<accession>A0AC35FLU9</accession>
<sequence length="417" mass="47340">MYAKHMRDGTAQSIAADDLLALTNTETPLKGGENAPLHSTDFTAPSSIRAAIQTPNTVLAAIGQTPRTNYEQTPGTVVSATPGATPFRDQLNINKEAERASVEELRQQLKTLPAPKNDFEVVMPEDEVKSDEEDADMEWIEDAGELDSKRAALLEKKKQKELALRSEVFRRDLPKPSKLNDSFFKRYPVKNEYDEADNLIRAEMRNILRYDVNGTVPNDNFTFEELRDASILIDSEARKRGEFDEDEYMERAIAQTSGRRMFYDGRFVTVDEIPRKERSRAIAADFEKLVSLGKQTKSKTEKVQHKLKVILQGYEKIQDAAINTIQTSQHDVHIGGMEVETFKALKEYEVNSANLRIQNLAKEVNALKEDEAALQKEYSDIMHQQWEINQQMLRKQATTEGEAMKYSNGNPPAENQH</sequence>
<evidence type="ECO:0000313" key="2">
    <source>
        <dbReference type="WBParaSite" id="PS1159_v2.g18859.t1"/>
    </source>
</evidence>
<name>A0AC35FLU9_9BILA</name>
<proteinExistence type="predicted"/>